<feature type="coiled-coil region" evidence="1">
    <location>
        <begin position="354"/>
        <end position="381"/>
    </location>
</feature>
<protein>
    <submittedName>
        <fullName evidence="3">Uncharacterized protein</fullName>
    </submittedName>
</protein>
<feature type="compositionally biased region" description="Low complexity" evidence="2">
    <location>
        <begin position="300"/>
        <end position="316"/>
    </location>
</feature>
<dbReference type="AlphaFoldDB" id="V6LQT9"/>
<gene>
    <name evidence="3" type="ORF">SS50377_13009</name>
    <name evidence="4" type="ORF">SS50377_27789</name>
</gene>
<keyword evidence="5" id="KW-1185">Reference proteome</keyword>
<reference evidence="4" key="2">
    <citation type="submission" date="2020-12" db="EMBL/GenBank/DDBJ databases">
        <title>New Spironucleus salmonicida genome in near-complete chromosomes.</title>
        <authorList>
            <person name="Xu F."/>
            <person name="Kurt Z."/>
            <person name="Jimenez-Gonzalez A."/>
            <person name="Astvaldsson A."/>
            <person name="Andersson J.O."/>
            <person name="Svard S.G."/>
        </authorList>
    </citation>
    <scope>NUCLEOTIDE SEQUENCE</scope>
    <source>
        <strain evidence="4">ATCC 50377</strain>
    </source>
</reference>
<feature type="region of interest" description="Disordered" evidence="2">
    <location>
        <begin position="298"/>
        <end position="321"/>
    </location>
</feature>
<dbReference type="EMBL" id="KI546055">
    <property type="protein sequence ID" value="EST46950.1"/>
    <property type="molecule type" value="Genomic_DNA"/>
</dbReference>
<dbReference type="VEuPathDB" id="GiardiaDB:SS50377_27789"/>
<evidence type="ECO:0000313" key="5">
    <source>
        <dbReference type="Proteomes" id="UP000018208"/>
    </source>
</evidence>
<evidence type="ECO:0000313" key="4">
    <source>
        <dbReference type="EMBL" id="KAH0569819.1"/>
    </source>
</evidence>
<dbReference type="Proteomes" id="UP000018208">
    <property type="component" value="Unassembled WGS sequence"/>
</dbReference>
<proteinExistence type="predicted"/>
<keyword evidence="1" id="KW-0175">Coiled coil</keyword>
<organism evidence="3">
    <name type="scientific">Spironucleus salmonicida</name>
    <dbReference type="NCBI Taxonomy" id="348837"/>
    <lineage>
        <taxon>Eukaryota</taxon>
        <taxon>Metamonada</taxon>
        <taxon>Diplomonadida</taxon>
        <taxon>Hexamitidae</taxon>
        <taxon>Hexamitinae</taxon>
        <taxon>Spironucleus</taxon>
    </lineage>
</organism>
<evidence type="ECO:0000313" key="3">
    <source>
        <dbReference type="EMBL" id="EST46950.1"/>
    </source>
</evidence>
<evidence type="ECO:0000256" key="1">
    <source>
        <dbReference type="SAM" id="Coils"/>
    </source>
</evidence>
<sequence length="415" mass="47110">MKFFTQEDLLAATFKQDRLLVQAHEQIKQQKTLIQQKDLSICKLENQLEISQKQLKIVESTQFQYFQNNNLLLKKLSLYQNSTAESIISDNIALKKEIRGLYSIIRNSRKWQKQHGITELKELIYLQQQQINQMSGESVQQQQITIKNLDAYQQAESINQQLSKRICTENSISEQDNHTSEQSILETSFRDNESLQSQVNWLQRENASILSKYESLVAKYEDVLHSLALARDGKKSQIFEDASEPLSADGAQTVVLQHQITEFQENYIAHDAFQTACAPKIEQETPETQQILGETAPAGAQRFSEAAESARSSDAQGGDAPLQRKLALTSQQLERYHAVVVAQKREAVAHTQTISAQRAEINQLELKVVDLEFAIAQTAQEAEIWGQSSQNAVEITNRLLQSTEVLRKSLCSDED</sequence>
<evidence type="ECO:0000256" key="2">
    <source>
        <dbReference type="SAM" id="MobiDB-lite"/>
    </source>
</evidence>
<accession>V6LQT9</accession>
<reference evidence="3 4" key="1">
    <citation type="journal article" date="2014" name="PLoS Genet.">
        <title>The Genome of Spironucleus salmonicida Highlights a Fish Pathogen Adapted to Fluctuating Environments.</title>
        <authorList>
            <person name="Xu F."/>
            <person name="Jerlstrom-Hultqvist J."/>
            <person name="Einarsson E."/>
            <person name="Astvaldsson A."/>
            <person name="Svard S.G."/>
            <person name="Andersson J.O."/>
        </authorList>
    </citation>
    <scope>NUCLEOTIDE SEQUENCE</scope>
    <source>
        <strain evidence="4">ATCC 50377</strain>
    </source>
</reference>
<dbReference type="EMBL" id="AUWU02000008">
    <property type="protein sequence ID" value="KAH0569819.1"/>
    <property type="molecule type" value="Genomic_DNA"/>
</dbReference>
<name>V6LQT9_9EUKA</name>